<dbReference type="PROSITE" id="PS00170">
    <property type="entry name" value="CSA_PPIASE_1"/>
    <property type="match status" value="1"/>
</dbReference>
<dbReference type="SUPFAM" id="SSF50891">
    <property type="entry name" value="Cyclophilin-like"/>
    <property type="match status" value="1"/>
</dbReference>
<dbReference type="InterPro" id="IPR024936">
    <property type="entry name" value="Cyclophilin-type_PPIase"/>
</dbReference>
<evidence type="ECO:0000256" key="3">
    <source>
        <dbReference type="ARBA" id="ARBA00023235"/>
    </source>
</evidence>
<keyword evidence="3 5" id="KW-0413">Isomerase</keyword>
<evidence type="ECO:0000259" key="4">
    <source>
        <dbReference type="PROSITE" id="PS50072"/>
    </source>
</evidence>
<dbReference type="PIRSF" id="PIRSF001467">
    <property type="entry name" value="Peptidylpro_ismrse"/>
    <property type="match status" value="1"/>
</dbReference>
<dbReference type="EC" id="5.2.1.8" evidence="1"/>
<proteinExistence type="predicted"/>
<name>A0A150II18_9EURY</name>
<dbReference type="InterPro" id="IPR020892">
    <property type="entry name" value="Cyclophilin-type_PPIase_CS"/>
</dbReference>
<evidence type="ECO:0000256" key="2">
    <source>
        <dbReference type="ARBA" id="ARBA00023110"/>
    </source>
</evidence>
<accession>A0A150II18</accession>
<dbReference type="InterPro" id="IPR044665">
    <property type="entry name" value="E_coli_cyclophilin_A-like"/>
</dbReference>
<evidence type="ECO:0000256" key="1">
    <source>
        <dbReference type="ARBA" id="ARBA00013194"/>
    </source>
</evidence>
<comment type="caution">
    <text evidence="5">The sequence shown here is derived from an EMBL/GenBank/DDBJ whole genome shotgun (WGS) entry which is preliminary data.</text>
</comment>
<dbReference type="Gene3D" id="2.40.100.10">
    <property type="entry name" value="Cyclophilin-like"/>
    <property type="match status" value="1"/>
</dbReference>
<dbReference type="CDD" id="cd01920">
    <property type="entry name" value="cyclophilin_EcCYP_like"/>
    <property type="match status" value="1"/>
</dbReference>
<reference evidence="5 6" key="1">
    <citation type="journal article" date="2016" name="ISME J.">
        <title>Chasing the elusive Euryarchaeota class WSA2: genomes reveal a uniquely fastidious methyl-reducing methanogen.</title>
        <authorList>
            <person name="Nobu M.K."/>
            <person name="Narihiro T."/>
            <person name="Kuroda K."/>
            <person name="Mei R."/>
            <person name="Liu W.T."/>
        </authorList>
    </citation>
    <scope>NUCLEOTIDE SEQUENCE [LARGE SCALE GENOMIC DNA]</scope>
    <source>
        <strain evidence="5">B03fssc0709_Meth_Bin005</strain>
    </source>
</reference>
<dbReference type="PROSITE" id="PS50072">
    <property type="entry name" value="CSA_PPIASE_2"/>
    <property type="match status" value="1"/>
</dbReference>
<dbReference type="GO" id="GO:0003755">
    <property type="term" value="F:peptidyl-prolyl cis-trans isomerase activity"/>
    <property type="evidence" value="ECO:0007669"/>
    <property type="project" value="UniProtKB-KW"/>
</dbReference>
<dbReference type="Pfam" id="PF00160">
    <property type="entry name" value="Pro_isomerase"/>
    <property type="match status" value="1"/>
</dbReference>
<evidence type="ECO:0000313" key="6">
    <source>
        <dbReference type="Proteomes" id="UP000092401"/>
    </source>
</evidence>
<feature type="domain" description="PPIase cyclophilin-type" evidence="4">
    <location>
        <begin position="1"/>
        <end position="165"/>
    </location>
</feature>
<keyword evidence="2" id="KW-0697">Rotamase</keyword>
<dbReference type="EMBL" id="LNGE01000049">
    <property type="protein sequence ID" value="KYC44660.1"/>
    <property type="molecule type" value="Genomic_DNA"/>
</dbReference>
<evidence type="ECO:0000313" key="5">
    <source>
        <dbReference type="EMBL" id="KYC44660.1"/>
    </source>
</evidence>
<dbReference type="GO" id="GO:0006457">
    <property type="term" value="P:protein folding"/>
    <property type="evidence" value="ECO:0007669"/>
    <property type="project" value="InterPro"/>
</dbReference>
<sequence>MSDIVVVETSHGNFEIELDANKAPITVENFLSYVKEEFYNGLIFHRVIDGFMIQGGGLDQNMNEKKTRAPIKNEATNGLKNKKYTIAMARTSIVDSATSQFFINVVDNPFLDHVNTTPQAFGYAVFGKVVKGTDVVDSIKIVPTHSKGFHDDVPIEPVTIKKMYIKT</sequence>
<dbReference type="InterPro" id="IPR029000">
    <property type="entry name" value="Cyclophilin-like_dom_sf"/>
</dbReference>
<protein>
    <recommendedName>
        <fullName evidence="1">peptidylprolyl isomerase</fullName>
        <ecNumber evidence="1">5.2.1.8</ecNumber>
    </recommendedName>
</protein>
<dbReference type="Proteomes" id="UP000092401">
    <property type="component" value="Unassembled WGS sequence"/>
</dbReference>
<dbReference type="PRINTS" id="PR00153">
    <property type="entry name" value="CSAPPISMRASE"/>
</dbReference>
<dbReference type="AlphaFoldDB" id="A0A150II18"/>
<organism evidence="5 6">
    <name type="scientific">Candidatus Methanofastidiosum methylothiophilum</name>
    <dbReference type="NCBI Taxonomy" id="1705564"/>
    <lineage>
        <taxon>Archaea</taxon>
        <taxon>Methanobacteriati</taxon>
        <taxon>Methanobacteriota</taxon>
        <taxon>Stenosarchaea group</taxon>
        <taxon>Candidatus Methanofastidiosia</taxon>
        <taxon>Candidatus Methanofastidiosales</taxon>
        <taxon>Candidatus Methanofastidiosaceae</taxon>
        <taxon>Candidatus Methanofastidiosum</taxon>
    </lineage>
</organism>
<dbReference type="InterPro" id="IPR002130">
    <property type="entry name" value="Cyclophilin-type_PPIase_dom"/>
</dbReference>
<gene>
    <name evidence="5" type="ORF">APG10_01537</name>
</gene>
<dbReference type="PATRIC" id="fig|1706436.3.peg.1554"/>
<dbReference type="PANTHER" id="PTHR43246">
    <property type="entry name" value="PEPTIDYL-PROLYL CIS-TRANS ISOMERASE CYP38, CHLOROPLASTIC"/>
    <property type="match status" value="1"/>
</dbReference>